<evidence type="ECO:0000313" key="1">
    <source>
        <dbReference type="EMBL" id="KAF2550282.1"/>
    </source>
</evidence>
<gene>
    <name evidence="1" type="ORF">F2Q68_00035707</name>
</gene>
<dbReference type="AlphaFoldDB" id="A0A8S9H228"/>
<protein>
    <submittedName>
        <fullName evidence="1">Uncharacterized protein</fullName>
    </submittedName>
</protein>
<reference evidence="1" key="1">
    <citation type="submission" date="2019-12" db="EMBL/GenBank/DDBJ databases">
        <title>Genome sequencing and annotation of Brassica cretica.</title>
        <authorList>
            <person name="Studholme D.J."/>
            <person name="Sarris P.F."/>
        </authorList>
    </citation>
    <scope>NUCLEOTIDE SEQUENCE</scope>
    <source>
        <strain evidence="1">PFS-001/15</strain>
        <tissue evidence="1">Leaf</tissue>
    </source>
</reference>
<name>A0A8S9H228_BRACR</name>
<dbReference type="EMBL" id="QGKW02001988">
    <property type="protein sequence ID" value="KAF2550282.1"/>
    <property type="molecule type" value="Genomic_DNA"/>
</dbReference>
<evidence type="ECO:0000313" key="2">
    <source>
        <dbReference type="Proteomes" id="UP000712281"/>
    </source>
</evidence>
<comment type="caution">
    <text evidence="1">The sequence shown here is derived from an EMBL/GenBank/DDBJ whole genome shotgun (WGS) entry which is preliminary data.</text>
</comment>
<dbReference type="Proteomes" id="UP000712281">
    <property type="component" value="Unassembled WGS sequence"/>
</dbReference>
<sequence>MKDSKAINRKRAKREQRGLISEFAFEREQQEGRAGEFLFRRSSCFLVAGKLSDKGPIEGWGWGVRKSKSAVEHPATAPLVRISTTFFMN</sequence>
<proteinExistence type="predicted"/>
<organism evidence="1 2">
    <name type="scientific">Brassica cretica</name>
    <name type="common">Mustard</name>
    <dbReference type="NCBI Taxonomy" id="69181"/>
    <lineage>
        <taxon>Eukaryota</taxon>
        <taxon>Viridiplantae</taxon>
        <taxon>Streptophyta</taxon>
        <taxon>Embryophyta</taxon>
        <taxon>Tracheophyta</taxon>
        <taxon>Spermatophyta</taxon>
        <taxon>Magnoliopsida</taxon>
        <taxon>eudicotyledons</taxon>
        <taxon>Gunneridae</taxon>
        <taxon>Pentapetalae</taxon>
        <taxon>rosids</taxon>
        <taxon>malvids</taxon>
        <taxon>Brassicales</taxon>
        <taxon>Brassicaceae</taxon>
        <taxon>Brassiceae</taxon>
        <taxon>Brassica</taxon>
    </lineage>
</organism>
<accession>A0A8S9H228</accession>